<sequence length="252" mass="29135">MTFVTRLYHYPLKSGAPSRLKYALGDRGGFYNDRDFAIIKKQTNGLYSIRDNPSLSEIRLHYTSNKLSITFNRKETIFTCDFEDQKTVTMWSRNVTVNVANDPASDFLSEILGEQVILVKGTERQNVQQTLMDTGPLHMVFEDEIESLRRECNVRSIDPLVFRPNILVSKSFLSEKELRQEININGFRFKVMERTERCSAVSLLYKKLTSKNHSPLVEVLNRTNHYKGAYFGVYLQPLSDFLINQSDVISLE</sequence>
<dbReference type="GO" id="GO:0030170">
    <property type="term" value="F:pyridoxal phosphate binding"/>
    <property type="evidence" value="ECO:0007669"/>
    <property type="project" value="InterPro"/>
</dbReference>
<dbReference type="InterPro" id="IPR011037">
    <property type="entry name" value="Pyrv_Knase-like_insert_dom_sf"/>
</dbReference>
<protein>
    <recommendedName>
        <fullName evidence="1">MOSC domain-containing protein</fullName>
    </recommendedName>
</protein>
<dbReference type="SUPFAM" id="SSF141673">
    <property type="entry name" value="MOSC N-terminal domain-like"/>
    <property type="match status" value="1"/>
</dbReference>
<dbReference type="KEGG" id="vsh:BSZ05_24390"/>
<organism evidence="2 3">
    <name type="scientific">Vibrio mediterranei</name>
    <dbReference type="NCBI Taxonomy" id="689"/>
    <lineage>
        <taxon>Bacteria</taxon>
        <taxon>Pseudomonadati</taxon>
        <taxon>Pseudomonadota</taxon>
        <taxon>Gammaproteobacteria</taxon>
        <taxon>Vibrionales</taxon>
        <taxon>Vibrionaceae</taxon>
        <taxon>Vibrio</taxon>
    </lineage>
</organism>
<dbReference type="AlphaFoldDB" id="A0AAN1FMD6"/>
<dbReference type="SUPFAM" id="SSF50800">
    <property type="entry name" value="PK beta-barrel domain-like"/>
    <property type="match status" value="1"/>
</dbReference>
<gene>
    <name evidence="2" type="ORF">BSZ05_24390</name>
</gene>
<dbReference type="EMBL" id="CP018309">
    <property type="protein sequence ID" value="ASI92902.1"/>
    <property type="molecule type" value="Genomic_DNA"/>
</dbReference>
<accession>A0AAN1FMD6</accession>
<evidence type="ECO:0000313" key="3">
    <source>
        <dbReference type="Proteomes" id="UP000197092"/>
    </source>
</evidence>
<reference evidence="3" key="1">
    <citation type="submission" date="2016-12" db="EMBL/GenBank/DDBJ databases">
        <title>Comparative genomic analysis reveals the diversity, evolution, and environmental adaptation strategies of the genus Vibrio.</title>
        <authorList>
            <person name="Lin H."/>
            <person name="Wang X."/>
            <person name="Zhang X.-H."/>
        </authorList>
    </citation>
    <scope>NUCLEOTIDE SEQUENCE [LARGE SCALE GENOMIC DNA]</scope>
    <source>
        <strain evidence="3">QT6D1</strain>
    </source>
</reference>
<dbReference type="InterPro" id="IPR005303">
    <property type="entry name" value="MOCOS_middle"/>
</dbReference>
<dbReference type="RefSeq" id="WP_088878732.1">
    <property type="nucleotide sequence ID" value="NZ_CP018309.1"/>
</dbReference>
<proteinExistence type="predicted"/>
<dbReference type="PROSITE" id="PS51340">
    <property type="entry name" value="MOSC"/>
    <property type="match status" value="1"/>
</dbReference>
<dbReference type="Proteomes" id="UP000197092">
    <property type="component" value="Chromosome 2"/>
</dbReference>
<feature type="domain" description="MOSC" evidence="1">
    <location>
        <begin position="102"/>
        <end position="252"/>
    </location>
</feature>
<dbReference type="Pfam" id="PF03476">
    <property type="entry name" value="MOSC_N"/>
    <property type="match status" value="1"/>
</dbReference>
<dbReference type="Pfam" id="PF03473">
    <property type="entry name" value="MOSC"/>
    <property type="match status" value="1"/>
</dbReference>
<name>A0AAN1FMD6_9VIBR</name>
<evidence type="ECO:0000259" key="1">
    <source>
        <dbReference type="PROSITE" id="PS51340"/>
    </source>
</evidence>
<dbReference type="GO" id="GO:0030151">
    <property type="term" value="F:molybdenum ion binding"/>
    <property type="evidence" value="ECO:0007669"/>
    <property type="project" value="InterPro"/>
</dbReference>
<dbReference type="InterPro" id="IPR005302">
    <property type="entry name" value="MoCF_Sase_C"/>
</dbReference>
<dbReference type="GO" id="GO:0003824">
    <property type="term" value="F:catalytic activity"/>
    <property type="evidence" value="ECO:0007669"/>
    <property type="project" value="InterPro"/>
</dbReference>
<evidence type="ECO:0000313" key="2">
    <source>
        <dbReference type="EMBL" id="ASI92902.1"/>
    </source>
</evidence>